<feature type="non-terminal residue" evidence="1">
    <location>
        <position position="1"/>
    </location>
</feature>
<proteinExistence type="predicted"/>
<evidence type="ECO:0000313" key="1">
    <source>
        <dbReference type="EMBL" id="KAK6992026.1"/>
    </source>
</evidence>
<dbReference type="AlphaFoldDB" id="A0AAV9ZTA5"/>
<gene>
    <name evidence="1" type="ORF">R3P38DRAFT_2571524</name>
</gene>
<organism evidence="1 2">
    <name type="scientific">Favolaschia claudopus</name>
    <dbReference type="NCBI Taxonomy" id="2862362"/>
    <lineage>
        <taxon>Eukaryota</taxon>
        <taxon>Fungi</taxon>
        <taxon>Dikarya</taxon>
        <taxon>Basidiomycota</taxon>
        <taxon>Agaricomycotina</taxon>
        <taxon>Agaricomycetes</taxon>
        <taxon>Agaricomycetidae</taxon>
        <taxon>Agaricales</taxon>
        <taxon>Marasmiineae</taxon>
        <taxon>Mycenaceae</taxon>
        <taxon>Favolaschia</taxon>
    </lineage>
</organism>
<name>A0AAV9ZTA5_9AGAR</name>
<sequence length="92" mass="10905">KLDDIRYIYHPHSKRSSETCTLREHLQESARRRIPSTNSTPCPPLHTRIDFEIAEFAQENMLNRAATNKLITLIRRCCQLTGSYNYSFCRYR</sequence>
<reference evidence="1 2" key="1">
    <citation type="journal article" date="2024" name="J Genomics">
        <title>Draft genome sequencing and assembly of Favolaschia claudopus CIRM-BRFM 2984 isolated from oak limbs.</title>
        <authorList>
            <person name="Navarro D."/>
            <person name="Drula E."/>
            <person name="Chaduli D."/>
            <person name="Cazenave R."/>
            <person name="Ahrendt S."/>
            <person name="Wang J."/>
            <person name="Lipzen A."/>
            <person name="Daum C."/>
            <person name="Barry K."/>
            <person name="Grigoriev I.V."/>
            <person name="Favel A."/>
            <person name="Rosso M.N."/>
            <person name="Martin F."/>
        </authorList>
    </citation>
    <scope>NUCLEOTIDE SEQUENCE [LARGE SCALE GENOMIC DNA]</scope>
    <source>
        <strain evidence="1 2">CIRM-BRFM 2984</strain>
    </source>
</reference>
<keyword evidence="2" id="KW-1185">Reference proteome</keyword>
<dbReference type="EMBL" id="JAWWNJ010000114">
    <property type="protein sequence ID" value="KAK6992026.1"/>
    <property type="molecule type" value="Genomic_DNA"/>
</dbReference>
<dbReference type="Proteomes" id="UP001362999">
    <property type="component" value="Unassembled WGS sequence"/>
</dbReference>
<accession>A0AAV9ZTA5</accession>
<evidence type="ECO:0000313" key="2">
    <source>
        <dbReference type="Proteomes" id="UP001362999"/>
    </source>
</evidence>
<comment type="caution">
    <text evidence="1">The sequence shown here is derived from an EMBL/GenBank/DDBJ whole genome shotgun (WGS) entry which is preliminary data.</text>
</comment>
<protein>
    <submittedName>
        <fullName evidence="1">Uncharacterized protein</fullName>
    </submittedName>
</protein>